<comment type="caution">
    <text evidence="1">The sequence shown here is derived from an EMBL/GenBank/DDBJ whole genome shotgun (WGS) entry which is preliminary data.</text>
</comment>
<reference evidence="1 2" key="1">
    <citation type="submission" date="2018-06" db="EMBL/GenBank/DDBJ databases">
        <title>The Genome of Cuscuta australis (Dodder) Provides Insight into the Evolution of Plant Parasitism.</title>
        <authorList>
            <person name="Liu H."/>
        </authorList>
    </citation>
    <scope>NUCLEOTIDE SEQUENCE [LARGE SCALE GENOMIC DNA]</scope>
    <source>
        <strain evidence="2">cv. Yunnan</strain>
        <tissue evidence="1">Vines</tissue>
    </source>
</reference>
<dbReference type="AlphaFoldDB" id="A0A328D4R4"/>
<name>A0A328D4R4_9ASTE</name>
<dbReference type="EMBL" id="NQVE01000204">
    <property type="protein sequence ID" value="RAL38923.1"/>
    <property type="molecule type" value="Genomic_DNA"/>
</dbReference>
<proteinExistence type="predicted"/>
<keyword evidence="2" id="KW-1185">Reference proteome</keyword>
<accession>A0A328D4R4</accession>
<sequence length="183" mass="20337">MMNPNHSVTHPITRDHQTSGYTFHEFEFGGEGQKGDPLPGQRIAYVINPILQFHLVSNRVAQEQIFARCGYSDASGPSRSRTRQIIELEYGKLEHWVLGSHIVRHVFVLTPSDPNVDDHGLGQWLAGTKSSMKFLPALGKDGTGDQVTPPLGDQFAPKRYFEIGDSSTEDLDQHNIIDVLNGS</sequence>
<organism evidence="1 2">
    <name type="scientific">Cuscuta australis</name>
    <dbReference type="NCBI Taxonomy" id="267555"/>
    <lineage>
        <taxon>Eukaryota</taxon>
        <taxon>Viridiplantae</taxon>
        <taxon>Streptophyta</taxon>
        <taxon>Embryophyta</taxon>
        <taxon>Tracheophyta</taxon>
        <taxon>Spermatophyta</taxon>
        <taxon>Magnoliopsida</taxon>
        <taxon>eudicotyledons</taxon>
        <taxon>Gunneridae</taxon>
        <taxon>Pentapetalae</taxon>
        <taxon>asterids</taxon>
        <taxon>lamiids</taxon>
        <taxon>Solanales</taxon>
        <taxon>Convolvulaceae</taxon>
        <taxon>Cuscuteae</taxon>
        <taxon>Cuscuta</taxon>
        <taxon>Cuscuta subgen. Grammica</taxon>
        <taxon>Cuscuta sect. Cleistogrammica</taxon>
    </lineage>
</organism>
<gene>
    <name evidence="1" type="ORF">DM860_014749</name>
</gene>
<evidence type="ECO:0000313" key="1">
    <source>
        <dbReference type="EMBL" id="RAL38923.1"/>
    </source>
</evidence>
<protein>
    <submittedName>
        <fullName evidence="1">Uncharacterized protein</fullName>
    </submittedName>
</protein>
<evidence type="ECO:0000313" key="2">
    <source>
        <dbReference type="Proteomes" id="UP000249390"/>
    </source>
</evidence>
<dbReference type="Proteomes" id="UP000249390">
    <property type="component" value="Unassembled WGS sequence"/>
</dbReference>